<dbReference type="OrthoDB" id="8248422at2"/>
<keyword evidence="1" id="KW-0732">Signal</keyword>
<dbReference type="EMBL" id="CP000250">
    <property type="protein sequence ID" value="ABD06170.1"/>
    <property type="molecule type" value="Genomic_DNA"/>
</dbReference>
<evidence type="ECO:0000256" key="1">
    <source>
        <dbReference type="SAM" id="SignalP"/>
    </source>
</evidence>
<feature type="chain" id="PRO_5004210139" description="Porin family protein" evidence="1">
    <location>
        <begin position="33"/>
        <end position="219"/>
    </location>
</feature>
<gene>
    <name evidence="2" type="ordered locus">RPB_1460</name>
</gene>
<reference evidence="2 3" key="1">
    <citation type="submission" date="2006-01" db="EMBL/GenBank/DDBJ databases">
        <title>Complete sequence of Rhodopseudomonas palustris HaA2.</title>
        <authorList>
            <consortium name="US DOE Joint Genome Institute"/>
            <person name="Copeland A."/>
            <person name="Lucas S."/>
            <person name="Lapidus A."/>
            <person name="Barry K."/>
            <person name="Detter J.C."/>
            <person name="Glavina T."/>
            <person name="Hammon N."/>
            <person name="Israni S."/>
            <person name="Pitluck S."/>
            <person name="Chain P."/>
            <person name="Malfatti S."/>
            <person name="Shin M."/>
            <person name="Vergez L."/>
            <person name="Schmutz J."/>
            <person name="Larimer F."/>
            <person name="Land M."/>
            <person name="Hauser L."/>
            <person name="Pelletier D.A."/>
            <person name="Kyrpides N."/>
            <person name="Anderson I."/>
            <person name="Oda Y."/>
            <person name="Harwood C.S."/>
            <person name="Richardson P."/>
        </authorList>
    </citation>
    <scope>NUCLEOTIDE SEQUENCE [LARGE SCALE GENOMIC DNA]</scope>
    <source>
        <strain evidence="2 3">HaA2</strain>
    </source>
</reference>
<evidence type="ECO:0008006" key="4">
    <source>
        <dbReference type="Google" id="ProtNLM"/>
    </source>
</evidence>
<accession>Q2J040</accession>
<name>Q2J040_RHOP2</name>
<evidence type="ECO:0000313" key="3">
    <source>
        <dbReference type="Proteomes" id="UP000008809"/>
    </source>
</evidence>
<sequence>MLTVQRIPVPAGRRTLALAAIVLGLGSGAAHAQAGPVRYWIPGGPFGFGGGVTESWGTAGWSDVPGFAALSSVDEDGFRTGFVARSYSAPVNAFASGLGWRGFGGVGGAGAFGNFGALALDSSQYGYNFKSVGGLPVTLFGGVDQLKYQPDVFSALTSPGFSSSTNAATAVHAGVEIRPTSNLSLSFSAGYVQPGGAVDSDIRSNLLPGESPMFSGGRR</sequence>
<dbReference type="AlphaFoldDB" id="Q2J040"/>
<dbReference type="HOGENOM" id="CLU_118934_0_0_5"/>
<dbReference type="eggNOG" id="ENOG5032MBF">
    <property type="taxonomic scope" value="Bacteria"/>
</dbReference>
<feature type="signal peptide" evidence="1">
    <location>
        <begin position="1"/>
        <end position="32"/>
    </location>
</feature>
<dbReference type="KEGG" id="rpb:RPB_1460"/>
<protein>
    <recommendedName>
        <fullName evidence="4">Porin family protein</fullName>
    </recommendedName>
</protein>
<proteinExistence type="predicted"/>
<keyword evidence="3" id="KW-1185">Reference proteome</keyword>
<organism evidence="2 3">
    <name type="scientific">Rhodopseudomonas palustris (strain HaA2)</name>
    <dbReference type="NCBI Taxonomy" id="316058"/>
    <lineage>
        <taxon>Bacteria</taxon>
        <taxon>Pseudomonadati</taxon>
        <taxon>Pseudomonadota</taxon>
        <taxon>Alphaproteobacteria</taxon>
        <taxon>Hyphomicrobiales</taxon>
        <taxon>Nitrobacteraceae</taxon>
        <taxon>Rhodopseudomonas</taxon>
    </lineage>
</organism>
<dbReference type="Proteomes" id="UP000008809">
    <property type="component" value="Chromosome"/>
</dbReference>
<dbReference type="RefSeq" id="WP_011440358.1">
    <property type="nucleotide sequence ID" value="NC_007778.1"/>
</dbReference>
<evidence type="ECO:0000313" key="2">
    <source>
        <dbReference type="EMBL" id="ABD06170.1"/>
    </source>
</evidence>